<accession>A0ABQ4QLY2</accession>
<dbReference type="InterPro" id="IPR029044">
    <property type="entry name" value="Nucleotide-diphossugar_trans"/>
</dbReference>
<name>A0ABQ4QLY2_9HYPH</name>
<dbReference type="SUPFAM" id="SSF53448">
    <property type="entry name" value="Nucleotide-diphospho-sugar transferases"/>
    <property type="match status" value="1"/>
</dbReference>
<organism evidence="1 2">
    <name type="scientific">Methylobacterium cerastii</name>
    <dbReference type="NCBI Taxonomy" id="932741"/>
    <lineage>
        <taxon>Bacteria</taxon>
        <taxon>Pseudomonadati</taxon>
        <taxon>Pseudomonadota</taxon>
        <taxon>Alphaproteobacteria</taxon>
        <taxon>Hyphomicrobiales</taxon>
        <taxon>Methylobacteriaceae</taxon>
        <taxon>Methylobacterium</taxon>
    </lineage>
</organism>
<keyword evidence="2" id="KW-1185">Reference proteome</keyword>
<proteinExistence type="predicted"/>
<gene>
    <name evidence="1" type="ORF">AFCDBAGC_3941</name>
</gene>
<comment type="caution">
    <text evidence="1">The sequence shown here is derived from an EMBL/GenBank/DDBJ whole genome shotgun (WGS) entry which is preliminary data.</text>
</comment>
<protein>
    <recommendedName>
        <fullName evidence="3">Glycosyl transferase family 2</fullName>
    </recommendedName>
</protein>
<sequence length="328" mass="35406">MMRRCFVCAADMLEPSGRHLAYPGGERRDFPIACASCGLLLAPDADPARCRADLAARLAGPTFVPDPAGAYGLDLYTLRSAATALGLGIRPQDAAGRAELRRPHAVRAAQADLYALDGRERVPVSLGLLCRPPDLDRVLAAVAAHAAWTDDVVVLLDAAAASPRTVSDEGFPHDAVRVAARPLDGDFAAQRNALQDLAHHPWMLQLDADETLDLAVGRRLPALAALAEAGDVLSVGLARRNRVDGLLSDVFPDVQYRLNRKAVRYEGRVHERPALDGGWPRSFVALHGAIEHHLGRAHVLARSRRYESLAPGRGRPEEEAALLRPFRA</sequence>
<dbReference type="EMBL" id="BPQG01000065">
    <property type="protein sequence ID" value="GJD46061.1"/>
    <property type="molecule type" value="Genomic_DNA"/>
</dbReference>
<evidence type="ECO:0000313" key="2">
    <source>
        <dbReference type="Proteomes" id="UP001055117"/>
    </source>
</evidence>
<reference evidence="1 2" key="1">
    <citation type="journal article" date="2021" name="Front. Microbiol.">
        <title>Comprehensive Comparative Genomics and Phenotyping of Methylobacterium Species.</title>
        <authorList>
            <person name="Alessa O."/>
            <person name="Ogura Y."/>
            <person name="Fujitani Y."/>
            <person name="Takami H."/>
            <person name="Hayashi T."/>
            <person name="Sahin N."/>
            <person name="Tani A."/>
        </authorList>
    </citation>
    <scope>NUCLEOTIDE SEQUENCE [LARGE SCALE GENOMIC DNA]</scope>
    <source>
        <strain evidence="1 2">DSM 23679</strain>
    </source>
</reference>
<evidence type="ECO:0008006" key="3">
    <source>
        <dbReference type="Google" id="ProtNLM"/>
    </source>
</evidence>
<dbReference type="Proteomes" id="UP001055117">
    <property type="component" value="Unassembled WGS sequence"/>
</dbReference>
<evidence type="ECO:0000313" key="1">
    <source>
        <dbReference type="EMBL" id="GJD46061.1"/>
    </source>
</evidence>